<dbReference type="FunCoup" id="A0A6P8YZ80">
    <property type="interactions" value="18"/>
</dbReference>
<evidence type="ECO:0000256" key="12">
    <source>
        <dbReference type="PIRSR" id="PIRSR637359-1"/>
    </source>
</evidence>
<evidence type="ECO:0000256" key="6">
    <source>
        <dbReference type="ARBA" id="ARBA00022989"/>
    </source>
</evidence>
<keyword evidence="3" id="KW-0808">Transferase</keyword>
<feature type="domain" description="Sulfotransferase" evidence="15">
    <location>
        <begin position="100"/>
        <end position="335"/>
    </location>
</feature>
<evidence type="ECO:0000256" key="10">
    <source>
        <dbReference type="ARBA" id="ARBA00023180"/>
    </source>
</evidence>
<evidence type="ECO:0000259" key="15">
    <source>
        <dbReference type="Pfam" id="PF00685"/>
    </source>
</evidence>
<comment type="subcellular location">
    <subcellularLocation>
        <location evidence="11">Endomembrane system</location>
        <topology evidence="11">Single-pass type II membrane protein</topology>
    </subcellularLocation>
    <subcellularLocation>
        <location evidence="1">Golgi apparatus membrane</location>
    </subcellularLocation>
</comment>
<evidence type="ECO:0000256" key="5">
    <source>
        <dbReference type="ARBA" id="ARBA00022968"/>
    </source>
</evidence>
<keyword evidence="16" id="KW-1185">Reference proteome</keyword>
<keyword evidence="9 14" id="KW-1015">Disulfide bond</keyword>
<evidence type="ECO:0000256" key="7">
    <source>
        <dbReference type="ARBA" id="ARBA00023034"/>
    </source>
</evidence>
<keyword evidence="10" id="KW-0325">Glycoprotein</keyword>
<evidence type="ECO:0000256" key="9">
    <source>
        <dbReference type="ARBA" id="ARBA00023157"/>
    </source>
</evidence>
<dbReference type="CTD" id="32918"/>
<evidence type="ECO:0000256" key="4">
    <source>
        <dbReference type="ARBA" id="ARBA00022692"/>
    </source>
</evidence>
<accession>A0A6P8YZ80</accession>
<dbReference type="AlphaFoldDB" id="A0A6P8YZ80"/>
<dbReference type="GO" id="GO:0000139">
    <property type="term" value="C:Golgi membrane"/>
    <property type="evidence" value="ECO:0007669"/>
    <property type="project" value="UniProtKB-SubCell"/>
</dbReference>
<feature type="disulfide bond" evidence="14">
    <location>
        <begin position="298"/>
        <end position="310"/>
    </location>
</feature>
<sequence length="352" mass="40767">MFHQLKLFVLCVAFCAFIVCLSVIFLSNSDAFFVKNGIRQHLEQIYKHHDLKESYSLPLIRWRGGPGNKVVESGRSFLDQSPKYPFLRQQGLLPARKLPNALLIGVKKGGTRALLEFIRLHPDVRAAGSEVHFFDRHYAKGYDWYRQNMPPTLEGQITMEKTPSYFVMREVPQRVYQMNPAMKLLVVVRDPVTRAISDYTQVVSKNVSLPKFEDLAFRNGSQFGLVDTTWIPIKIGVYIRHLERWLKYFPLKQIHFVSGERLIVDPAAEISNVQEFLGLKVIISEKHFYFNTTKGFPCLKKSEGQSSHHCLGKTKGRSHPLIDNEVIERLREFYRPFNARFYQVTGVNFGWP</sequence>
<keyword evidence="7" id="KW-0333">Golgi apparatus</keyword>
<evidence type="ECO:0000313" key="16">
    <source>
        <dbReference type="Proteomes" id="UP000515158"/>
    </source>
</evidence>
<evidence type="ECO:0000256" key="1">
    <source>
        <dbReference type="ARBA" id="ARBA00004394"/>
    </source>
</evidence>
<organism evidence="17">
    <name type="scientific">Thrips palmi</name>
    <name type="common">Melon thrips</name>
    <dbReference type="NCBI Taxonomy" id="161013"/>
    <lineage>
        <taxon>Eukaryota</taxon>
        <taxon>Metazoa</taxon>
        <taxon>Ecdysozoa</taxon>
        <taxon>Arthropoda</taxon>
        <taxon>Hexapoda</taxon>
        <taxon>Insecta</taxon>
        <taxon>Pterygota</taxon>
        <taxon>Neoptera</taxon>
        <taxon>Paraneoptera</taxon>
        <taxon>Thysanoptera</taxon>
        <taxon>Terebrantia</taxon>
        <taxon>Thripoidea</taxon>
        <taxon>Thripidae</taxon>
        <taxon>Thrips</taxon>
    </lineage>
</organism>
<dbReference type="SUPFAM" id="SSF52540">
    <property type="entry name" value="P-loop containing nucleoside triphosphate hydrolases"/>
    <property type="match status" value="1"/>
</dbReference>
<dbReference type="InParanoid" id="A0A6P8YZ80"/>
<protein>
    <submittedName>
        <fullName evidence="17">Heparan sulfate glucosamine 3-O-sulfotransferase 3B1</fullName>
    </submittedName>
</protein>
<evidence type="ECO:0000256" key="13">
    <source>
        <dbReference type="PIRSR" id="PIRSR637359-2"/>
    </source>
</evidence>
<keyword evidence="5" id="KW-0735">Signal-anchor</keyword>
<dbReference type="Pfam" id="PF00685">
    <property type="entry name" value="Sulfotransfer_1"/>
    <property type="match status" value="1"/>
</dbReference>
<dbReference type="PANTHER" id="PTHR10605:SF72">
    <property type="entry name" value="HEPARAN SULFATE 3-O SULFOTRANSFERASE-B, ISOFORM A"/>
    <property type="match status" value="1"/>
</dbReference>
<evidence type="ECO:0000256" key="2">
    <source>
        <dbReference type="ARBA" id="ARBA00005771"/>
    </source>
</evidence>
<gene>
    <name evidence="17" type="primary">LOC117646058</name>
</gene>
<feature type="active site" description="For sulfotransferase activity" evidence="12">
    <location>
        <position position="108"/>
    </location>
</feature>
<dbReference type="InterPro" id="IPR027417">
    <property type="entry name" value="P-loop_NTPase"/>
</dbReference>
<dbReference type="RefSeq" id="XP_034242611.1">
    <property type="nucleotide sequence ID" value="XM_034386720.1"/>
</dbReference>
<dbReference type="OrthoDB" id="411451at2759"/>
<dbReference type="FunFam" id="3.40.50.300:FF:000194">
    <property type="entry name" value="Sulfotransferase"/>
    <property type="match status" value="1"/>
</dbReference>
<dbReference type="InterPro" id="IPR037359">
    <property type="entry name" value="NST/OST"/>
</dbReference>
<keyword evidence="6" id="KW-1133">Transmembrane helix</keyword>
<evidence type="ECO:0000313" key="17">
    <source>
        <dbReference type="RefSeq" id="XP_034242611.1"/>
    </source>
</evidence>
<feature type="binding site" evidence="13">
    <location>
        <position position="189"/>
    </location>
    <ligand>
        <name>3'-phosphoadenylyl sulfate</name>
        <dbReference type="ChEBI" id="CHEBI:58339"/>
    </ligand>
</feature>
<dbReference type="GO" id="GO:0008467">
    <property type="term" value="F:[heparan sulfate]-glucosamine 3-sulfotransferase activity"/>
    <property type="evidence" value="ECO:0007669"/>
    <property type="project" value="TreeGrafter"/>
</dbReference>
<reference evidence="17" key="1">
    <citation type="submission" date="2025-08" db="UniProtKB">
        <authorList>
            <consortium name="RefSeq"/>
        </authorList>
    </citation>
    <scope>IDENTIFICATION</scope>
    <source>
        <tissue evidence="17">Total insect</tissue>
    </source>
</reference>
<keyword evidence="4" id="KW-0812">Transmembrane</keyword>
<evidence type="ECO:0000256" key="8">
    <source>
        <dbReference type="ARBA" id="ARBA00023136"/>
    </source>
</evidence>
<feature type="binding site" evidence="13">
    <location>
        <begin position="108"/>
        <end position="112"/>
    </location>
    <ligand>
        <name>3'-phosphoadenylyl sulfate</name>
        <dbReference type="ChEBI" id="CHEBI:58339"/>
    </ligand>
</feature>
<dbReference type="KEGG" id="tpal:117646058"/>
<dbReference type="GeneID" id="117646058"/>
<dbReference type="InterPro" id="IPR000863">
    <property type="entry name" value="Sulfotransferase_dom"/>
</dbReference>
<evidence type="ECO:0000256" key="14">
    <source>
        <dbReference type="PIRSR" id="PIRSR637359-3"/>
    </source>
</evidence>
<dbReference type="Proteomes" id="UP000515158">
    <property type="component" value="Unplaced"/>
</dbReference>
<dbReference type="Gene3D" id="3.40.50.300">
    <property type="entry name" value="P-loop containing nucleotide triphosphate hydrolases"/>
    <property type="match status" value="1"/>
</dbReference>
<dbReference type="PANTHER" id="PTHR10605">
    <property type="entry name" value="HEPARAN SULFATE SULFOTRANSFERASE"/>
    <property type="match status" value="1"/>
</dbReference>
<comment type="similarity">
    <text evidence="2">Belongs to the sulfotransferase 1 family.</text>
</comment>
<keyword evidence="8" id="KW-0472">Membrane</keyword>
<feature type="binding site" evidence="13">
    <location>
        <begin position="315"/>
        <end position="319"/>
    </location>
    <ligand>
        <name>3'-phosphoadenylyl sulfate</name>
        <dbReference type="ChEBI" id="CHEBI:58339"/>
    </ligand>
</feature>
<evidence type="ECO:0000256" key="11">
    <source>
        <dbReference type="ARBA" id="ARBA00060399"/>
    </source>
</evidence>
<name>A0A6P8YZ80_THRPL</name>
<proteinExistence type="inferred from homology"/>
<feature type="binding site" evidence="13">
    <location>
        <position position="197"/>
    </location>
    <ligand>
        <name>3'-phosphoadenylyl sulfate</name>
        <dbReference type="ChEBI" id="CHEBI:58339"/>
    </ligand>
</feature>
<evidence type="ECO:0000256" key="3">
    <source>
        <dbReference type="ARBA" id="ARBA00022679"/>
    </source>
</evidence>